<dbReference type="Proteomes" id="UP000386466">
    <property type="component" value="Unassembled WGS sequence"/>
</dbReference>
<feature type="non-terminal residue" evidence="2">
    <location>
        <position position="1"/>
    </location>
</feature>
<reference evidence="2 3" key="1">
    <citation type="submission" date="2019-01" db="EMBL/GenBank/DDBJ databases">
        <authorList>
            <person name="Alioto T."/>
            <person name="Alioto T."/>
        </authorList>
    </citation>
    <scope>NUCLEOTIDE SEQUENCE [LARGE SCALE GENOMIC DNA]</scope>
</reference>
<sequence length="55" mass="6135">PENVDAFQGLLGPGGFNSLYQMSFQQRNRFPRVAREPPGSHSVPGDSPFPPEHRQ</sequence>
<gene>
    <name evidence="2" type="ORF">LYPA_23C017764</name>
</gene>
<dbReference type="AlphaFoldDB" id="A0A485MUM5"/>
<evidence type="ECO:0000313" key="2">
    <source>
        <dbReference type="EMBL" id="VFV23476.1"/>
    </source>
</evidence>
<keyword evidence="3" id="KW-1185">Reference proteome</keyword>
<protein>
    <submittedName>
        <fullName evidence="2">Uncharacterized protein</fullName>
    </submittedName>
</protein>
<evidence type="ECO:0000256" key="1">
    <source>
        <dbReference type="SAM" id="MobiDB-lite"/>
    </source>
</evidence>
<proteinExistence type="predicted"/>
<organism evidence="2 3">
    <name type="scientific">Lynx pardinus</name>
    <name type="common">Iberian lynx</name>
    <name type="synonym">Felis pardina</name>
    <dbReference type="NCBI Taxonomy" id="191816"/>
    <lineage>
        <taxon>Eukaryota</taxon>
        <taxon>Metazoa</taxon>
        <taxon>Chordata</taxon>
        <taxon>Craniata</taxon>
        <taxon>Vertebrata</taxon>
        <taxon>Euteleostomi</taxon>
        <taxon>Mammalia</taxon>
        <taxon>Eutheria</taxon>
        <taxon>Laurasiatheria</taxon>
        <taxon>Carnivora</taxon>
        <taxon>Feliformia</taxon>
        <taxon>Felidae</taxon>
        <taxon>Felinae</taxon>
        <taxon>Lynx</taxon>
    </lineage>
</organism>
<evidence type="ECO:0000313" key="3">
    <source>
        <dbReference type="Proteomes" id="UP000386466"/>
    </source>
</evidence>
<dbReference type="EMBL" id="CAAGRJ010005515">
    <property type="protein sequence ID" value="VFV23476.1"/>
    <property type="molecule type" value="Genomic_DNA"/>
</dbReference>
<feature type="non-terminal residue" evidence="2">
    <location>
        <position position="55"/>
    </location>
</feature>
<accession>A0A485MUM5</accession>
<name>A0A485MUM5_LYNPA</name>
<feature type="region of interest" description="Disordered" evidence="1">
    <location>
        <begin position="27"/>
        <end position="55"/>
    </location>
</feature>